<comment type="caution">
    <text evidence="2">The sequence shown here is derived from an EMBL/GenBank/DDBJ whole genome shotgun (WGS) entry which is preliminary data.</text>
</comment>
<organism evidence="2 3">
    <name type="scientific">Cephalotus follicularis</name>
    <name type="common">Albany pitcher plant</name>
    <dbReference type="NCBI Taxonomy" id="3775"/>
    <lineage>
        <taxon>Eukaryota</taxon>
        <taxon>Viridiplantae</taxon>
        <taxon>Streptophyta</taxon>
        <taxon>Embryophyta</taxon>
        <taxon>Tracheophyta</taxon>
        <taxon>Spermatophyta</taxon>
        <taxon>Magnoliopsida</taxon>
        <taxon>eudicotyledons</taxon>
        <taxon>Gunneridae</taxon>
        <taxon>Pentapetalae</taxon>
        <taxon>rosids</taxon>
        <taxon>fabids</taxon>
        <taxon>Oxalidales</taxon>
        <taxon>Cephalotaceae</taxon>
        <taxon>Cephalotus</taxon>
    </lineage>
</organism>
<protein>
    <submittedName>
        <fullName evidence="2">Uncharacterized protein</fullName>
    </submittedName>
</protein>
<evidence type="ECO:0000313" key="2">
    <source>
        <dbReference type="EMBL" id="GAV66519.1"/>
    </source>
</evidence>
<feature type="non-terminal residue" evidence="2">
    <location>
        <position position="1"/>
    </location>
</feature>
<dbReference type="Proteomes" id="UP000187406">
    <property type="component" value="Unassembled WGS sequence"/>
</dbReference>
<feature type="transmembrane region" description="Helical" evidence="1">
    <location>
        <begin position="20"/>
        <end position="45"/>
    </location>
</feature>
<dbReference type="EMBL" id="BDDD01000485">
    <property type="protein sequence ID" value="GAV66519.1"/>
    <property type="molecule type" value="Genomic_DNA"/>
</dbReference>
<keyword evidence="1" id="KW-0472">Membrane</keyword>
<evidence type="ECO:0000256" key="1">
    <source>
        <dbReference type="SAM" id="Phobius"/>
    </source>
</evidence>
<evidence type="ECO:0000313" key="3">
    <source>
        <dbReference type="Proteomes" id="UP000187406"/>
    </source>
</evidence>
<accession>A0A1Q3BF45</accession>
<sequence length="137" mass="16134">SYFKNSTTHTFALQQELPYLYLQLSTLIIVLNNSHYCIITLIVLIQSKTQQLALIQSKTSQKHNKLLVFMLKRGYRNGGTRNYNHGFLELAVPSKIKCTVSMYKSKLFKFDEFPKDYGIYLMRMLLSKYNITRFEVF</sequence>
<keyword evidence="1" id="KW-1133">Transmembrane helix</keyword>
<keyword evidence="3" id="KW-1185">Reference proteome</keyword>
<reference evidence="3" key="1">
    <citation type="submission" date="2016-04" db="EMBL/GenBank/DDBJ databases">
        <title>Cephalotus genome sequencing.</title>
        <authorList>
            <person name="Fukushima K."/>
            <person name="Hasebe M."/>
            <person name="Fang X."/>
        </authorList>
    </citation>
    <scope>NUCLEOTIDE SEQUENCE [LARGE SCALE GENOMIC DNA]</scope>
    <source>
        <strain evidence="3">cv. St1</strain>
    </source>
</reference>
<keyword evidence="1" id="KW-0812">Transmembrane</keyword>
<dbReference type="InParanoid" id="A0A1Q3BF45"/>
<proteinExistence type="predicted"/>
<gene>
    <name evidence="2" type="ORF">CFOL_v3_10029</name>
</gene>
<name>A0A1Q3BF45_CEPFO</name>
<dbReference type="AlphaFoldDB" id="A0A1Q3BF45"/>